<evidence type="ECO:0000256" key="2">
    <source>
        <dbReference type="ARBA" id="ARBA00004574"/>
    </source>
</evidence>
<evidence type="ECO:0000256" key="4">
    <source>
        <dbReference type="ARBA" id="ARBA00012513"/>
    </source>
</evidence>
<evidence type="ECO:0000256" key="8">
    <source>
        <dbReference type="ARBA" id="ARBA00030980"/>
    </source>
</evidence>
<dbReference type="EMBL" id="CAJVPA010000246">
    <property type="protein sequence ID" value="CAG8422516.1"/>
    <property type="molecule type" value="Genomic_DNA"/>
</dbReference>
<feature type="domain" description="Protein kinase" evidence="12">
    <location>
        <begin position="23"/>
        <end position="323"/>
    </location>
</feature>
<evidence type="ECO:0000256" key="7">
    <source>
        <dbReference type="ARBA" id="ARBA00022895"/>
    </source>
</evidence>
<dbReference type="GO" id="GO:0044773">
    <property type="term" value="P:mitotic DNA damage checkpoint signaling"/>
    <property type="evidence" value="ECO:0007669"/>
    <property type="project" value="TreeGrafter"/>
</dbReference>
<dbReference type="EC" id="2.7.11.1" evidence="4"/>
<keyword evidence="7" id="KW-0779">Telomere</keyword>
<dbReference type="GO" id="GO:0005634">
    <property type="term" value="C:nucleus"/>
    <property type="evidence" value="ECO:0007669"/>
    <property type="project" value="TreeGrafter"/>
</dbReference>
<dbReference type="PROSITE" id="PS50011">
    <property type="entry name" value="PROTEIN_KINASE_DOM"/>
    <property type="match status" value="1"/>
</dbReference>
<comment type="catalytic activity">
    <reaction evidence="11">
        <text>L-seryl-[protein] + ATP = O-phospho-L-seryl-[protein] + ADP + H(+)</text>
        <dbReference type="Rhea" id="RHEA:17989"/>
        <dbReference type="Rhea" id="RHEA-COMP:9863"/>
        <dbReference type="Rhea" id="RHEA-COMP:11604"/>
        <dbReference type="ChEBI" id="CHEBI:15378"/>
        <dbReference type="ChEBI" id="CHEBI:29999"/>
        <dbReference type="ChEBI" id="CHEBI:30616"/>
        <dbReference type="ChEBI" id="CHEBI:83421"/>
        <dbReference type="ChEBI" id="CHEBI:456216"/>
        <dbReference type="EC" id="2.7.11.1"/>
    </reaction>
</comment>
<comment type="caution">
    <text evidence="13">The sequence shown here is derived from an EMBL/GenBank/DDBJ whole genome shotgun (WGS) entry which is preliminary data.</text>
</comment>
<evidence type="ECO:0000256" key="1">
    <source>
        <dbReference type="ARBA" id="ARBA00003747"/>
    </source>
</evidence>
<accession>A0A9W4I8Q4</accession>
<evidence type="ECO:0000256" key="11">
    <source>
        <dbReference type="ARBA" id="ARBA00048679"/>
    </source>
</evidence>
<evidence type="ECO:0000313" key="15">
    <source>
        <dbReference type="Proteomes" id="UP001152649"/>
    </source>
</evidence>
<comment type="catalytic activity">
    <reaction evidence="10">
        <text>L-threonyl-[protein] + ATP = O-phospho-L-threonyl-[protein] + ADP + H(+)</text>
        <dbReference type="Rhea" id="RHEA:46608"/>
        <dbReference type="Rhea" id="RHEA-COMP:11060"/>
        <dbReference type="Rhea" id="RHEA-COMP:11605"/>
        <dbReference type="ChEBI" id="CHEBI:15378"/>
        <dbReference type="ChEBI" id="CHEBI:30013"/>
        <dbReference type="ChEBI" id="CHEBI:30616"/>
        <dbReference type="ChEBI" id="CHEBI:61977"/>
        <dbReference type="ChEBI" id="CHEBI:456216"/>
        <dbReference type="EC" id="2.7.11.1"/>
    </reaction>
</comment>
<keyword evidence="7" id="KW-0158">Chromosome</keyword>
<evidence type="ECO:0000313" key="13">
    <source>
        <dbReference type="EMBL" id="CAG8257419.1"/>
    </source>
</evidence>
<evidence type="ECO:0000256" key="10">
    <source>
        <dbReference type="ARBA" id="ARBA00047899"/>
    </source>
</evidence>
<dbReference type="InterPro" id="IPR008266">
    <property type="entry name" value="Tyr_kinase_AS"/>
</dbReference>
<dbReference type="PANTHER" id="PTHR44167:SF24">
    <property type="entry name" value="SERINE_THREONINE-PROTEIN KINASE CHK2"/>
    <property type="match status" value="1"/>
</dbReference>
<reference evidence="13" key="1">
    <citation type="submission" date="2021-07" db="EMBL/GenBank/DDBJ databases">
        <authorList>
            <person name="Branca A.L. A."/>
        </authorList>
    </citation>
    <scope>NUCLEOTIDE SEQUENCE</scope>
</reference>
<evidence type="ECO:0000256" key="3">
    <source>
        <dbReference type="ARBA" id="ARBA00011534"/>
    </source>
</evidence>
<evidence type="ECO:0000256" key="6">
    <source>
        <dbReference type="ARBA" id="ARBA00019973"/>
    </source>
</evidence>
<dbReference type="PROSITE" id="PS00109">
    <property type="entry name" value="PROTEIN_KINASE_TYR"/>
    <property type="match status" value="1"/>
</dbReference>
<evidence type="ECO:0000256" key="5">
    <source>
        <dbReference type="ARBA" id="ARBA00013948"/>
    </source>
</evidence>
<evidence type="ECO:0000256" key="9">
    <source>
        <dbReference type="ARBA" id="ARBA00033194"/>
    </source>
</evidence>
<dbReference type="GO" id="GO:0004674">
    <property type="term" value="F:protein serine/threonine kinase activity"/>
    <property type="evidence" value="ECO:0007669"/>
    <property type="project" value="UniProtKB-EC"/>
</dbReference>
<proteinExistence type="predicted"/>
<protein>
    <recommendedName>
        <fullName evidence="6">EKC/KEOPS complex subunit BUD32</fullName>
        <ecNumber evidence="4">2.7.11.1</ecNumber>
    </recommendedName>
    <alternativeName>
        <fullName evidence="8 9">Atypical Serine/threonine protein kinase BUD32</fullName>
    </alternativeName>
    <alternativeName>
        <fullName evidence="5">EKC/KEOPS complex subunit bud32</fullName>
    </alternativeName>
</protein>
<dbReference type="EMBL" id="CAJVPG010000031">
    <property type="protein sequence ID" value="CAG8257419.1"/>
    <property type="molecule type" value="Genomic_DNA"/>
</dbReference>
<keyword evidence="15" id="KW-1185">Reference proteome</keyword>
<dbReference type="OrthoDB" id="1668230at2759"/>
<gene>
    <name evidence="14" type="ORF">PSALAMII_LOCUS10364</name>
    <name evidence="13" type="ORF">PSALAMII_LOCUS857</name>
</gene>
<dbReference type="Gene3D" id="1.10.510.10">
    <property type="entry name" value="Transferase(Phosphotransferase) domain 1"/>
    <property type="match status" value="1"/>
</dbReference>
<dbReference type="Proteomes" id="UP001152646">
    <property type="component" value="Unassembled WGS sequence"/>
</dbReference>
<comment type="subunit">
    <text evidence="3">Component of the EKC/KEOPS complex composed of at least BUD32, CGI121, GON7, KAE1 and PCC1; the whole complex dimerizes.</text>
</comment>
<name>A0A9W4I8Q4_9EURO</name>
<evidence type="ECO:0000313" key="14">
    <source>
        <dbReference type="EMBL" id="CAG8422516.1"/>
    </source>
</evidence>
<dbReference type="SMART" id="SM00220">
    <property type="entry name" value="S_TKc"/>
    <property type="match status" value="1"/>
</dbReference>
<dbReference type="InterPro" id="IPR000719">
    <property type="entry name" value="Prot_kinase_dom"/>
</dbReference>
<evidence type="ECO:0000259" key="12">
    <source>
        <dbReference type="PROSITE" id="PS50011"/>
    </source>
</evidence>
<organism evidence="13 15">
    <name type="scientific">Penicillium salamii</name>
    <dbReference type="NCBI Taxonomy" id="1612424"/>
    <lineage>
        <taxon>Eukaryota</taxon>
        <taxon>Fungi</taxon>
        <taxon>Dikarya</taxon>
        <taxon>Ascomycota</taxon>
        <taxon>Pezizomycotina</taxon>
        <taxon>Eurotiomycetes</taxon>
        <taxon>Eurotiomycetidae</taxon>
        <taxon>Eurotiales</taxon>
        <taxon>Aspergillaceae</taxon>
        <taxon>Penicillium</taxon>
    </lineage>
</organism>
<dbReference type="GO" id="GO:0005524">
    <property type="term" value="F:ATP binding"/>
    <property type="evidence" value="ECO:0007669"/>
    <property type="project" value="InterPro"/>
</dbReference>
<dbReference type="AlphaFoldDB" id="A0A9W4I8Q4"/>
<dbReference type="InterPro" id="IPR011009">
    <property type="entry name" value="Kinase-like_dom_sf"/>
</dbReference>
<dbReference type="PANTHER" id="PTHR44167">
    <property type="entry name" value="OVARIAN-SPECIFIC SERINE/THREONINE-PROTEIN KINASE LOK-RELATED"/>
    <property type="match status" value="1"/>
</dbReference>
<comment type="function">
    <text evidence="1">Component of the EKC/KEOPS complex that is required for the formation of a threonylcarbamoyl group on adenosine at position 37 (t(6)A37) in tRNAs that read codons beginning with adenine. The complex is probably involved in the transfer of the threonylcarbamoyl moiety of threonylcarbamoyl-AMP (TC-AMP) to the N6 group of A37. BUD32 has ATPase activity in the context of the EKC/KEOPS complex and likely plays a supporting role to the catalytic subunit KAE1. The EKC/KEOPS complex also promotes both telomere uncapping and telomere elongation. The complex is required for efficient recruitment of transcriptional coactivators.</text>
</comment>
<comment type="subcellular location">
    <subcellularLocation>
        <location evidence="2">Chromosome</location>
        <location evidence="2">Telomere</location>
    </subcellularLocation>
</comment>
<sequence>MSQSPNDPFTREVKRLRDAYEEKRERSNLGSGGGRQIMDLNVETTDGIFYYTYWYRHQCIRLACIPGTLSGDILGLRQNLPASVDVGDHEIIGDQILLLNNVPPLPELEDDSEDLDTILASLPLVKVDSSKHFVKKGKYKSEIRNLLQCQGGSCPGVPKSPHVIQLQGKSLGGELVFDKLKTRCFLVYFYPLATYKYWILQIISGLKLLHSLGIVHRDLRIDNIVFSADMSRVLICDLESHWGNRLAPELSRVPVSDSGWTEQSDIYDLGHLIESMIYGNAPFTHAVEWPIPPPLAAVVEACIRVRPEDRPSLDEIYAMVEKIKIVN</sequence>
<dbReference type="Proteomes" id="UP001152649">
    <property type="component" value="Unassembled WGS sequence"/>
</dbReference>
<dbReference type="GO" id="GO:0000781">
    <property type="term" value="C:chromosome, telomeric region"/>
    <property type="evidence" value="ECO:0007669"/>
    <property type="project" value="UniProtKB-SubCell"/>
</dbReference>
<dbReference type="SUPFAM" id="SSF56112">
    <property type="entry name" value="Protein kinase-like (PK-like)"/>
    <property type="match status" value="1"/>
</dbReference>